<reference evidence="1" key="1">
    <citation type="submission" date="2022-07" db="EMBL/GenBank/DDBJ databases">
        <title>Phylogenomic reconstructions and comparative analyses of Kickxellomycotina fungi.</title>
        <authorList>
            <person name="Reynolds N.K."/>
            <person name="Stajich J.E."/>
            <person name="Barry K."/>
            <person name="Grigoriev I.V."/>
            <person name="Crous P."/>
            <person name="Smith M.E."/>
        </authorList>
    </citation>
    <scope>NUCLEOTIDE SEQUENCE</scope>
    <source>
        <strain evidence="1">BCRC 34780</strain>
    </source>
</reference>
<sequence>MDERRHARSSHGSRDRRRHGSRSRSPQRPSKRSSGRSPERLALRERDGRGRPRAVVSYGADLNKLRAKVLKARLTKSPDLADLERQLEAAMASDAAPPSHSKRPETGRSGADNVVVLPRVDSHGRLRPAAEARAESEDMSIREMARIERETEGDNAMDRALAARIAKDAAFANDLDYIDENSEQLARGSTHKTSEQQRQAAIRDYRSMEAALSGCDMCFKQTEQADGAGVLRPPEYPMVALGNRVCLMLPRREPMNDGHCLIAPIEHIAGGSLRCDDDAWDEITNFMKCLLHMFAAQGKGAVFVETVLSTQPSKAGHCTIECIPMPLDLAADAPAYFKDGLLAVGDEWSQHRKVIDTTRKAAPAAPANDNVRDQDANHQAARDAIRRGGFRNTMSAKLPYFHVWFTPHGGMGHVIEGQSRFPPWFGREVVAGMLDLPPSVYRKPRVLKETHDQRCDRAAEWKRQFGWEKFDWTAALGGGS</sequence>
<accession>A0ACC1L6H1</accession>
<gene>
    <name evidence="1" type="primary">cwf19_1</name>
    <name evidence="1" type="ORF">H4R21_002499</name>
</gene>
<dbReference type="Proteomes" id="UP001140087">
    <property type="component" value="Unassembled WGS sequence"/>
</dbReference>
<keyword evidence="2" id="KW-1185">Reference proteome</keyword>
<comment type="caution">
    <text evidence="1">The sequence shown here is derived from an EMBL/GenBank/DDBJ whole genome shotgun (WGS) entry which is preliminary data.</text>
</comment>
<evidence type="ECO:0000313" key="2">
    <source>
        <dbReference type="Proteomes" id="UP001140087"/>
    </source>
</evidence>
<name>A0ACC1L6H1_9FUNG</name>
<organism evidence="1 2">
    <name type="scientific">Coemansia helicoidea</name>
    <dbReference type="NCBI Taxonomy" id="1286919"/>
    <lineage>
        <taxon>Eukaryota</taxon>
        <taxon>Fungi</taxon>
        <taxon>Fungi incertae sedis</taxon>
        <taxon>Zoopagomycota</taxon>
        <taxon>Kickxellomycotina</taxon>
        <taxon>Kickxellomycetes</taxon>
        <taxon>Kickxellales</taxon>
        <taxon>Kickxellaceae</taxon>
        <taxon>Coemansia</taxon>
    </lineage>
</organism>
<dbReference type="EMBL" id="JANBUN010000649">
    <property type="protein sequence ID" value="KAJ2802230.1"/>
    <property type="molecule type" value="Genomic_DNA"/>
</dbReference>
<evidence type="ECO:0000313" key="1">
    <source>
        <dbReference type="EMBL" id="KAJ2802230.1"/>
    </source>
</evidence>
<protein>
    <submittedName>
        <fullName evidence="1">Pre-mRNA-splicing factor cwf19</fullName>
    </submittedName>
</protein>
<proteinExistence type="predicted"/>